<name>A0A7C5EQS8_9BACT</name>
<dbReference type="PANTHER" id="PTHR35866:SF1">
    <property type="entry name" value="YKGJ FAMILY CYSTEINE CLUSTER PROTEIN"/>
    <property type="match status" value="1"/>
</dbReference>
<dbReference type="EMBL" id="DTKJ01000059">
    <property type="protein sequence ID" value="HGZ12318.1"/>
    <property type="molecule type" value="Genomic_DNA"/>
</dbReference>
<reference evidence="1" key="1">
    <citation type="journal article" date="2020" name="mSystems">
        <title>Genome- and Community-Level Interaction Insights into Carbon Utilization and Element Cycling Functions of Hydrothermarchaeota in Hydrothermal Sediment.</title>
        <authorList>
            <person name="Zhou Z."/>
            <person name="Liu Y."/>
            <person name="Xu W."/>
            <person name="Pan J."/>
            <person name="Luo Z.H."/>
            <person name="Li M."/>
        </authorList>
    </citation>
    <scope>NUCLEOTIDE SEQUENCE [LARGE SCALE GENOMIC DNA]</scope>
    <source>
        <strain evidence="1">SpSt-853</strain>
    </source>
</reference>
<gene>
    <name evidence="1" type="ORF">ENW48_08870</name>
</gene>
<comment type="caution">
    <text evidence="1">The sequence shown here is derived from an EMBL/GenBank/DDBJ whole genome shotgun (WGS) entry which is preliminary data.</text>
</comment>
<dbReference type="Pfam" id="PF03692">
    <property type="entry name" value="CxxCxxCC"/>
    <property type="match status" value="1"/>
</dbReference>
<dbReference type="PANTHER" id="PTHR35866">
    <property type="entry name" value="PUTATIVE-RELATED"/>
    <property type="match status" value="1"/>
</dbReference>
<proteinExistence type="predicted"/>
<sequence length="264" mass="31424">MLDLNMRAVRPVRLTLESRFRFRCHPGVPCFTECCGKTTILITPYDILRLKERLGITSGEFLEKYTRREMHDKSGLPVVVMDMPRFGGRCPFVRPVSGCQVYRDRPAACRYYPVGQGMLITEEGLDEFYFLIKEEHCKGFEENAEWTVQTWKEDQGADYYDEMNREWKAMMLRQSTVGKPEIDKRLQELFYMVMYDLDQFRRFIFRSRFLEIFNVEEDTLQRIYEDDLELLKFGYDYLKMVLKIQESKKIQLQSEEKPSPPSPA</sequence>
<protein>
    <submittedName>
        <fullName evidence="1">YkgJ family cysteine cluster protein</fullName>
    </submittedName>
</protein>
<dbReference type="AlphaFoldDB" id="A0A7C5EQS8"/>
<evidence type="ECO:0000313" key="1">
    <source>
        <dbReference type="EMBL" id="HGZ12318.1"/>
    </source>
</evidence>
<dbReference type="InterPro" id="IPR005358">
    <property type="entry name" value="Puta_zinc/iron-chelating_dom"/>
</dbReference>
<organism evidence="1">
    <name type="scientific">Desulfobacca acetoxidans</name>
    <dbReference type="NCBI Taxonomy" id="60893"/>
    <lineage>
        <taxon>Bacteria</taxon>
        <taxon>Pseudomonadati</taxon>
        <taxon>Thermodesulfobacteriota</taxon>
        <taxon>Desulfobaccia</taxon>
        <taxon>Desulfobaccales</taxon>
        <taxon>Desulfobaccaceae</taxon>
        <taxon>Desulfobacca</taxon>
    </lineage>
</organism>
<accession>A0A7C5EQS8</accession>